<dbReference type="GO" id="GO:0030288">
    <property type="term" value="C:outer membrane-bounded periplasmic space"/>
    <property type="evidence" value="ECO:0007669"/>
    <property type="project" value="TreeGrafter"/>
</dbReference>
<dbReference type="AlphaFoldDB" id="E2ZB49"/>
<dbReference type="InterPro" id="IPR023346">
    <property type="entry name" value="Lysozyme-like_dom_sf"/>
</dbReference>
<evidence type="ECO:0000256" key="4">
    <source>
        <dbReference type="ARBA" id="ARBA00022475"/>
    </source>
</evidence>
<evidence type="ECO:0000313" key="20">
    <source>
        <dbReference type="Proteomes" id="UP000003195"/>
    </source>
</evidence>
<dbReference type="GO" id="GO:0008955">
    <property type="term" value="F:peptidoglycan glycosyltransferase activity"/>
    <property type="evidence" value="ECO:0007669"/>
    <property type="project" value="UniProtKB-EC"/>
</dbReference>
<evidence type="ECO:0000256" key="2">
    <source>
        <dbReference type="ARBA" id="ARBA00007090"/>
    </source>
</evidence>
<comment type="subcellular location">
    <subcellularLocation>
        <location evidence="1">Cell membrane</location>
    </subcellularLocation>
</comment>
<keyword evidence="11" id="KW-0573">Peptidoglycan synthesis</keyword>
<keyword evidence="17" id="KW-0732">Signal</keyword>
<evidence type="ECO:0000313" key="19">
    <source>
        <dbReference type="EMBL" id="EFQ04469.1"/>
    </source>
</evidence>
<dbReference type="Gene3D" id="1.10.3810.10">
    <property type="entry name" value="Biosynthetic peptidoglycan transglycosylase-like"/>
    <property type="match status" value="1"/>
</dbReference>
<dbReference type="EMBL" id="AECS01000018">
    <property type="protein sequence ID" value="EFQ04469.1"/>
    <property type="molecule type" value="Genomic_DNA"/>
</dbReference>
<feature type="chain" id="PRO_5038717542" evidence="17">
    <location>
        <begin position="21"/>
        <end position="249"/>
    </location>
</feature>
<evidence type="ECO:0000256" key="7">
    <source>
        <dbReference type="ARBA" id="ARBA00022676"/>
    </source>
</evidence>
<evidence type="ECO:0000256" key="1">
    <source>
        <dbReference type="ARBA" id="ARBA00004236"/>
    </source>
</evidence>
<evidence type="ECO:0000256" key="13">
    <source>
        <dbReference type="ARBA" id="ARBA00023268"/>
    </source>
</evidence>
<keyword evidence="12" id="KW-0472">Membrane</keyword>
<feature type="domain" description="Glycosyl transferase family 51" evidence="18">
    <location>
        <begin position="60"/>
        <end position="222"/>
    </location>
</feature>
<dbReference type="Proteomes" id="UP000003195">
    <property type="component" value="Unassembled WGS sequence"/>
</dbReference>
<dbReference type="HOGENOM" id="CLU_006354_1_2_9"/>
<keyword evidence="6" id="KW-0645">Protease</keyword>
<organism evidence="19 20">
    <name type="scientific">Megasphaera micronuciformis F0359</name>
    <dbReference type="NCBI Taxonomy" id="706434"/>
    <lineage>
        <taxon>Bacteria</taxon>
        <taxon>Bacillati</taxon>
        <taxon>Bacillota</taxon>
        <taxon>Negativicutes</taxon>
        <taxon>Veillonellales</taxon>
        <taxon>Veillonellaceae</taxon>
        <taxon>Megasphaera</taxon>
    </lineage>
</organism>
<dbReference type="GO" id="GO:0009002">
    <property type="term" value="F:serine-type D-Ala-D-Ala carboxypeptidase activity"/>
    <property type="evidence" value="ECO:0007669"/>
    <property type="project" value="UniProtKB-EC"/>
</dbReference>
<feature type="signal peptide" evidence="17">
    <location>
        <begin position="1"/>
        <end position="20"/>
    </location>
</feature>
<keyword evidence="7" id="KW-0328">Glycosyltransferase</keyword>
<dbReference type="STRING" id="706434.HMPREF9429_00675"/>
<dbReference type="InterPro" id="IPR001264">
    <property type="entry name" value="Glyco_trans_51"/>
</dbReference>
<dbReference type="GO" id="GO:0005886">
    <property type="term" value="C:plasma membrane"/>
    <property type="evidence" value="ECO:0007669"/>
    <property type="project" value="UniProtKB-SubCell"/>
</dbReference>
<evidence type="ECO:0000256" key="9">
    <source>
        <dbReference type="ARBA" id="ARBA00022801"/>
    </source>
</evidence>
<dbReference type="OrthoDB" id="9766909at2"/>
<keyword evidence="14" id="KW-0961">Cell wall biogenesis/degradation</keyword>
<dbReference type="InterPro" id="IPR036950">
    <property type="entry name" value="PBP_transglycosylase"/>
</dbReference>
<dbReference type="eggNOG" id="COG0744">
    <property type="taxonomic scope" value="Bacteria"/>
</dbReference>
<evidence type="ECO:0000256" key="15">
    <source>
        <dbReference type="ARBA" id="ARBA00034000"/>
    </source>
</evidence>
<reference evidence="19 20" key="1">
    <citation type="submission" date="2010-08" db="EMBL/GenBank/DDBJ databases">
        <authorList>
            <person name="Weinstock G."/>
            <person name="Sodergren E."/>
            <person name="Clifton S."/>
            <person name="Fulton L."/>
            <person name="Fulton B."/>
            <person name="Courtney L."/>
            <person name="Fronick C."/>
            <person name="Harrison M."/>
            <person name="Strong C."/>
            <person name="Farmer C."/>
            <person name="Delahaunty K."/>
            <person name="Markovic C."/>
            <person name="Hall O."/>
            <person name="Minx P."/>
            <person name="Tomlinson C."/>
            <person name="Mitreva M."/>
            <person name="Hou S."/>
            <person name="Chen J."/>
            <person name="Wollam A."/>
            <person name="Pepin K.H."/>
            <person name="Johnson M."/>
            <person name="Bhonagiri V."/>
            <person name="Zhang X."/>
            <person name="Suruliraj S."/>
            <person name="Warren W."/>
            <person name="Chinwalla A."/>
            <person name="Mardis E.R."/>
            <person name="Wilson R.K."/>
        </authorList>
    </citation>
    <scope>NUCLEOTIDE SEQUENCE [LARGE SCALE GENOMIC DNA]</scope>
    <source>
        <strain evidence="19 20">F0359</strain>
    </source>
</reference>
<evidence type="ECO:0000259" key="18">
    <source>
        <dbReference type="Pfam" id="PF00912"/>
    </source>
</evidence>
<keyword evidence="8" id="KW-0808">Transferase</keyword>
<evidence type="ECO:0000256" key="6">
    <source>
        <dbReference type="ARBA" id="ARBA00022670"/>
    </source>
</evidence>
<accession>E2ZB49</accession>
<comment type="similarity">
    <text evidence="3">In the N-terminal section; belongs to the glycosyltransferase 51 family.</text>
</comment>
<dbReference type="Pfam" id="PF00912">
    <property type="entry name" value="Transgly"/>
    <property type="match status" value="1"/>
</dbReference>
<evidence type="ECO:0000256" key="12">
    <source>
        <dbReference type="ARBA" id="ARBA00023136"/>
    </source>
</evidence>
<evidence type="ECO:0000256" key="14">
    <source>
        <dbReference type="ARBA" id="ARBA00023316"/>
    </source>
</evidence>
<dbReference type="PANTHER" id="PTHR32282">
    <property type="entry name" value="BINDING PROTEIN TRANSPEPTIDASE, PUTATIVE-RELATED"/>
    <property type="match status" value="1"/>
</dbReference>
<dbReference type="FunFam" id="1.10.3810.10:FF:000001">
    <property type="entry name" value="Penicillin-binding protein 1A"/>
    <property type="match status" value="1"/>
</dbReference>
<dbReference type="GO" id="GO:0006508">
    <property type="term" value="P:proteolysis"/>
    <property type="evidence" value="ECO:0007669"/>
    <property type="project" value="UniProtKB-KW"/>
</dbReference>
<comment type="catalytic activity">
    <reaction evidence="16">
        <text>[GlcNAc-(1-&gt;4)-Mur2Ac(oyl-L-Ala-gamma-D-Glu-L-Lys-D-Ala-D-Ala)](n)-di-trans,octa-cis-undecaprenyl diphosphate + beta-D-GlcNAc-(1-&gt;4)-Mur2Ac(oyl-L-Ala-gamma-D-Glu-L-Lys-D-Ala-D-Ala)-di-trans,octa-cis-undecaprenyl diphosphate = [GlcNAc-(1-&gt;4)-Mur2Ac(oyl-L-Ala-gamma-D-Glu-L-Lys-D-Ala-D-Ala)](n+1)-di-trans,octa-cis-undecaprenyl diphosphate + di-trans,octa-cis-undecaprenyl diphosphate + H(+)</text>
        <dbReference type="Rhea" id="RHEA:23708"/>
        <dbReference type="Rhea" id="RHEA-COMP:9602"/>
        <dbReference type="Rhea" id="RHEA-COMP:9603"/>
        <dbReference type="ChEBI" id="CHEBI:15378"/>
        <dbReference type="ChEBI" id="CHEBI:58405"/>
        <dbReference type="ChEBI" id="CHEBI:60033"/>
        <dbReference type="ChEBI" id="CHEBI:78435"/>
        <dbReference type="EC" id="2.4.99.28"/>
    </reaction>
</comment>
<evidence type="ECO:0000256" key="10">
    <source>
        <dbReference type="ARBA" id="ARBA00022960"/>
    </source>
</evidence>
<proteinExistence type="inferred from homology"/>
<protein>
    <submittedName>
        <fullName evidence="19">Transglycosylase</fullName>
    </submittedName>
</protein>
<evidence type="ECO:0000256" key="16">
    <source>
        <dbReference type="ARBA" id="ARBA00049902"/>
    </source>
</evidence>
<evidence type="ECO:0000256" key="11">
    <source>
        <dbReference type="ARBA" id="ARBA00022984"/>
    </source>
</evidence>
<gene>
    <name evidence="19" type="ORF">HMPREF9429_00675</name>
</gene>
<keyword evidence="9" id="KW-0378">Hydrolase</keyword>
<keyword evidence="13" id="KW-0511">Multifunctional enzyme</keyword>
<comment type="catalytic activity">
    <reaction evidence="15">
        <text>Preferential cleavage: (Ac)2-L-Lys-D-Ala-|-D-Ala. Also transpeptidation of peptidyl-alanyl moieties that are N-acyl substituents of D-alanine.</text>
        <dbReference type="EC" id="3.4.16.4"/>
    </reaction>
</comment>
<dbReference type="PANTHER" id="PTHR32282:SF11">
    <property type="entry name" value="PENICILLIN-BINDING PROTEIN 1B"/>
    <property type="match status" value="1"/>
</dbReference>
<keyword evidence="4" id="KW-1003">Cell membrane</keyword>
<dbReference type="SUPFAM" id="SSF53955">
    <property type="entry name" value="Lysozyme-like"/>
    <property type="match status" value="1"/>
</dbReference>
<dbReference type="GO" id="GO:0071555">
    <property type="term" value="P:cell wall organization"/>
    <property type="evidence" value="ECO:0007669"/>
    <property type="project" value="UniProtKB-KW"/>
</dbReference>
<keyword evidence="10" id="KW-0133">Cell shape</keyword>
<dbReference type="GO" id="GO:0008360">
    <property type="term" value="P:regulation of cell shape"/>
    <property type="evidence" value="ECO:0007669"/>
    <property type="project" value="UniProtKB-KW"/>
</dbReference>
<evidence type="ECO:0000256" key="5">
    <source>
        <dbReference type="ARBA" id="ARBA00022645"/>
    </source>
</evidence>
<evidence type="ECO:0000256" key="3">
    <source>
        <dbReference type="ARBA" id="ARBA00007739"/>
    </source>
</evidence>
<evidence type="ECO:0000256" key="8">
    <source>
        <dbReference type="ARBA" id="ARBA00022679"/>
    </source>
</evidence>
<sequence>MKIKYILFFVLAFAVTAAWSHFSDTARPAQTVQAESEENSISPYFHFREAMQQKLNGIPSYVRNDNIPSSMKKALVAVEDKRFYDHGAIDVLGLLRAGLVNLYSQDTVEGGSTISQQVVKNVFLTQERTFSRKLKELYLAVLLERNYSKDAILAAYLNTAYFGADAYGISKACRIYYGISPESLTLAQSAMLAGLVQAPTYYNPFENYEAAKSRQKIVLDRMADQELITKAQADKAYAEDLHLQKKGKT</sequence>
<keyword evidence="5" id="KW-0121">Carboxypeptidase</keyword>
<comment type="caution">
    <text evidence="19">The sequence shown here is derived from an EMBL/GenBank/DDBJ whole genome shotgun (WGS) entry which is preliminary data.</text>
</comment>
<comment type="similarity">
    <text evidence="2">In the C-terminal section; belongs to the transpeptidase family.</text>
</comment>
<dbReference type="InterPro" id="IPR050396">
    <property type="entry name" value="Glycosyltr_51/Transpeptidase"/>
</dbReference>
<keyword evidence="20" id="KW-1185">Reference proteome</keyword>
<evidence type="ECO:0000256" key="17">
    <source>
        <dbReference type="SAM" id="SignalP"/>
    </source>
</evidence>
<dbReference type="RefSeq" id="WP_006941573.1">
    <property type="nucleotide sequence ID" value="NZ_GL538191.1"/>
</dbReference>
<name>E2ZB49_9FIRM</name>
<dbReference type="GO" id="GO:0009252">
    <property type="term" value="P:peptidoglycan biosynthetic process"/>
    <property type="evidence" value="ECO:0007669"/>
    <property type="project" value="UniProtKB-KW"/>
</dbReference>